<dbReference type="GO" id="GO:0006071">
    <property type="term" value="P:glycerol metabolic process"/>
    <property type="evidence" value="ECO:0007669"/>
    <property type="project" value="TreeGrafter"/>
</dbReference>
<evidence type="ECO:0000256" key="2">
    <source>
        <dbReference type="ARBA" id="ARBA00022679"/>
    </source>
</evidence>
<evidence type="ECO:0000259" key="5">
    <source>
        <dbReference type="Pfam" id="PF02782"/>
    </source>
</evidence>
<feature type="domain" description="Carbohydrate kinase FGGY C-terminal" evidence="5">
    <location>
        <begin position="274"/>
        <end position="456"/>
    </location>
</feature>
<dbReference type="Pfam" id="PF00370">
    <property type="entry name" value="FGGY_N"/>
    <property type="match status" value="2"/>
</dbReference>
<dbReference type="Proteomes" id="UP000027981">
    <property type="component" value="Chromosome"/>
</dbReference>
<evidence type="ECO:0008006" key="8">
    <source>
        <dbReference type="Google" id="ProtNLM"/>
    </source>
</evidence>
<proteinExistence type="inferred from homology"/>
<dbReference type="InterPro" id="IPR018484">
    <property type="entry name" value="FGGY_N"/>
</dbReference>
<dbReference type="InterPro" id="IPR018485">
    <property type="entry name" value="FGGY_C"/>
</dbReference>
<dbReference type="OrthoDB" id="26592at2157"/>
<dbReference type="PIRSF" id="PIRSF000538">
    <property type="entry name" value="GlpK"/>
    <property type="match status" value="1"/>
</dbReference>
<organism evidence="6 7">
    <name type="scientific">Palaeococcus pacificus DY20341</name>
    <dbReference type="NCBI Taxonomy" id="1343739"/>
    <lineage>
        <taxon>Archaea</taxon>
        <taxon>Methanobacteriati</taxon>
        <taxon>Methanobacteriota</taxon>
        <taxon>Thermococci</taxon>
        <taxon>Thermococcales</taxon>
        <taxon>Thermococcaceae</taxon>
        <taxon>Palaeococcus</taxon>
    </lineage>
</organism>
<keyword evidence="2" id="KW-0808">Transferase</keyword>
<feature type="domain" description="Carbohydrate kinase FGGY N-terminal" evidence="4">
    <location>
        <begin position="3"/>
        <end position="112"/>
    </location>
</feature>
<accession>A0A075LVD9</accession>
<dbReference type="GO" id="GO:0006641">
    <property type="term" value="P:triglyceride metabolic process"/>
    <property type="evidence" value="ECO:0007669"/>
    <property type="project" value="TreeGrafter"/>
</dbReference>
<dbReference type="eggNOG" id="arCOG00024">
    <property type="taxonomic scope" value="Archaea"/>
</dbReference>
<evidence type="ECO:0000313" key="6">
    <source>
        <dbReference type="EMBL" id="AIF70086.1"/>
    </source>
</evidence>
<dbReference type="KEGG" id="ppac:PAP_08525"/>
<dbReference type="GeneID" id="24842806"/>
<evidence type="ECO:0000256" key="3">
    <source>
        <dbReference type="ARBA" id="ARBA00022777"/>
    </source>
</evidence>
<reference evidence="7" key="1">
    <citation type="submission" date="2013-06" db="EMBL/GenBank/DDBJ databases">
        <title>Complete Genome Sequence of Hyperthermophilic Palaeococcus pacificus DY20341T, Isolated from a Deep-Sea Hydrothermal Sediments.</title>
        <authorList>
            <person name="Zeng X."/>
            <person name="Shao Z."/>
        </authorList>
    </citation>
    <scope>NUCLEOTIDE SEQUENCE [LARGE SCALE GENOMIC DNA]</scope>
    <source>
        <strain evidence="7">DY20341</strain>
    </source>
</reference>
<dbReference type="AlphaFoldDB" id="A0A075LVD9"/>
<name>A0A075LVD9_9EURY</name>
<sequence length="502" mass="56070">MSYFLVLDVGTTNVKALAFSKEGNLLESLEEKPKMLYPQHGWVEEDPIEVIEIIYRLIGKVEGKYGKPLGLVLTNQRSSTILWDRGSGEPLYNMITWQDTRTNELVEQFSSQFMVRLGNALGKTLRLLSKPLPFIKRTKKGAYLVTLAYISFGTTHSSMHIRWLMDNVEGVKSAVQRKEAFFGTLDSWIVWNLTGKHVTDYTNASATGIFDPFYLKWSDNIMKIVGIPRSILPRFVPNDSPIGEVKDYDVPLLTTIADQQASLYMAGVSKGTAKMTNGTGTFIDLNVGERPYPGNRGLYPMVALGTRNKTLYLLEGSVFTSGSAVDWLISVGLMGDYSEISKAFDHKGEEVIFIPALSGLGTPHIKPEVKGAIFGITRGTKREDIIRGLITGIAMRCGEIIEFIENISGIRLSTIVADGGLSKSDELLQLIADFSGKEILRPIYLNGSAYGAYMLAKAVYEKKDVITAWEQPMFDGKFAPRRENKNLKEEWKRRITKLIEMS</sequence>
<dbReference type="RefSeq" id="WP_048165578.1">
    <property type="nucleotide sequence ID" value="NZ_CP006019.1"/>
</dbReference>
<dbReference type="Gene3D" id="3.30.420.40">
    <property type="match status" value="2"/>
</dbReference>
<evidence type="ECO:0000259" key="4">
    <source>
        <dbReference type="Pfam" id="PF00370"/>
    </source>
</evidence>
<dbReference type="STRING" id="1343739.PAP_08525"/>
<evidence type="ECO:0000313" key="7">
    <source>
        <dbReference type="Proteomes" id="UP000027981"/>
    </source>
</evidence>
<keyword evidence="7" id="KW-1185">Reference proteome</keyword>
<dbReference type="InterPro" id="IPR043129">
    <property type="entry name" value="ATPase_NBD"/>
</dbReference>
<dbReference type="PANTHER" id="PTHR10196">
    <property type="entry name" value="SUGAR KINASE"/>
    <property type="match status" value="1"/>
</dbReference>
<reference evidence="6 7" key="2">
    <citation type="journal article" date="2015" name="Genome Announc.">
        <title>Complete Genome Sequence of Hyperthermophilic Piezophilic Archaeon Palaeococcus pacificus DY20341T, Isolated from Deep-Sea Hydrothermal Sediments.</title>
        <authorList>
            <person name="Zeng X."/>
            <person name="Jebbar M."/>
            <person name="Shao Z."/>
        </authorList>
    </citation>
    <scope>NUCLEOTIDE SEQUENCE [LARGE SCALE GENOMIC DNA]</scope>
    <source>
        <strain evidence="6 7">DY20341</strain>
    </source>
</reference>
<dbReference type="EMBL" id="CP006019">
    <property type="protein sequence ID" value="AIF70086.1"/>
    <property type="molecule type" value="Genomic_DNA"/>
</dbReference>
<evidence type="ECO:0000256" key="1">
    <source>
        <dbReference type="ARBA" id="ARBA00009156"/>
    </source>
</evidence>
<feature type="domain" description="Carbohydrate kinase FGGY N-terminal" evidence="4">
    <location>
        <begin position="150"/>
        <end position="247"/>
    </location>
</feature>
<keyword evidence="3" id="KW-0418">Kinase</keyword>
<dbReference type="InterPro" id="IPR000577">
    <property type="entry name" value="Carb_kinase_FGGY"/>
</dbReference>
<dbReference type="Pfam" id="PF02782">
    <property type="entry name" value="FGGY_C"/>
    <property type="match status" value="1"/>
</dbReference>
<gene>
    <name evidence="6" type="ORF">PAP_08525</name>
</gene>
<comment type="similarity">
    <text evidence="1">Belongs to the FGGY kinase family.</text>
</comment>
<protein>
    <recommendedName>
        <fullName evidence="8">Glycerol kinase</fullName>
    </recommendedName>
</protein>
<dbReference type="SUPFAM" id="SSF53067">
    <property type="entry name" value="Actin-like ATPase domain"/>
    <property type="match status" value="2"/>
</dbReference>
<dbReference type="GO" id="GO:0016301">
    <property type="term" value="F:kinase activity"/>
    <property type="evidence" value="ECO:0007669"/>
    <property type="project" value="UniProtKB-KW"/>
</dbReference>
<dbReference type="PANTHER" id="PTHR10196:SF68">
    <property type="entry name" value="GLYCEROL KINASE 5-RELATED"/>
    <property type="match status" value="1"/>
</dbReference>
<dbReference type="HOGENOM" id="CLU_009281_2_3_2"/>
<dbReference type="GO" id="GO:0046167">
    <property type="term" value="P:glycerol-3-phosphate biosynthetic process"/>
    <property type="evidence" value="ECO:0007669"/>
    <property type="project" value="TreeGrafter"/>
</dbReference>